<reference evidence="13 14" key="1">
    <citation type="submission" date="2020-02" db="EMBL/GenBank/DDBJ databases">
        <authorList>
            <person name="Ferguson B K."/>
        </authorList>
    </citation>
    <scope>NUCLEOTIDE SEQUENCE [LARGE SCALE GENOMIC DNA]</scope>
</reference>
<keyword evidence="6 10" id="KW-0175">Coiled coil</keyword>
<sequence>MATPSSTLLMSSNSDGSSFTPSMNVGNVTPSTASYTVYVRIKPLDVLNPSNALSEEHYSVSDTSITTTDSNKKHEMHQNTYKFAKVFLPLASQTEIFATAIEPRLRDFFDSTDVLIFSYGTSSSGKSHTMQGTPSNPGLIPRVLKSIYESVSGRLESDYKLAPYKSTQAVLLSKSDLELIEKQKQCLFDSLTAPAQESGDVTISGIQAADMLASLDDVSILPTCIKDDEVCSLWVSFFEVYNEQVFDLLAFRKGQKLPPLGINMDRDDNSYYPSKLEHLPAASWDEAYNLYRFGKKNLHVSSTLLNRKSSRSHCVFTIKMLIRPKSDEGSYYPTVSFSICDLAGSERMMAHGESKTGSSFQEMKSINNSLLALNKCFLTLKRGNNTVLPPFRDSNLTKLIKKFLVGHGKLVMIATISQSPELLPETQHILKMTAIALTTRVVVKDPAPASQMMVRNTPRRRFSTNYLREPGCKHRPNLPQIAEHAQPNSDNSVELTQQLFQLALEKETLLQEIRTLSEWKSRALDEFTKKQREYDSLMESHNRQQQRITQLEAECGIAEASGTSWYKSILELSKKMSERAREDFEEKVNLQTDLYATRMELKNIILTIKEQFPIDSNDPHQVVQRMLYFVKDMKTAATEEIAEYLEALSKCHAELAAGKETITNLSLKVNQLEEELTLCRQSELEKVETEKTAPIDNTLSDMDENEYCSVRSSRRLRCTTDGVQRLEVPCIPIREMKTSTKKKRRTKRASIKPKDASLESDDQTEVGGPRRNPRRRLLGDIDCLPDDFVSDDRLSPKVQLSPGSAMKTLRSSSRRK</sequence>
<dbReference type="SUPFAM" id="SSF52540">
    <property type="entry name" value="P-loop containing nucleoside triphosphate hydrolases"/>
    <property type="match status" value="1"/>
</dbReference>
<dbReference type="PROSITE" id="PS50067">
    <property type="entry name" value="KINESIN_MOTOR_2"/>
    <property type="match status" value="1"/>
</dbReference>
<keyword evidence="14" id="KW-1185">Reference proteome</keyword>
<dbReference type="PANTHER" id="PTHR47970:SF29">
    <property type="entry name" value="KINESIN FAMILY MEMBER 20B"/>
    <property type="match status" value="1"/>
</dbReference>
<dbReference type="OrthoDB" id="123929at2759"/>
<evidence type="ECO:0000313" key="13">
    <source>
        <dbReference type="EMBL" id="CAB0004368.1"/>
    </source>
</evidence>
<feature type="region of interest" description="Disordered" evidence="11">
    <location>
        <begin position="1"/>
        <end position="23"/>
    </location>
</feature>
<keyword evidence="3" id="KW-0597">Phosphoprotein</keyword>
<keyword evidence="4 9" id="KW-0547">Nucleotide-binding</keyword>
<dbReference type="InterPro" id="IPR001752">
    <property type="entry name" value="Kinesin_motor_dom"/>
</dbReference>
<proteinExistence type="inferred from homology"/>
<evidence type="ECO:0000256" key="5">
    <source>
        <dbReference type="ARBA" id="ARBA00022840"/>
    </source>
</evidence>
<accession>A0A6H5GMQ2</accession>
<feature type="region of interest" description="Disordered" evidence="11">
    <location>
        <begin position="738"/>
        <end position="779"/>
    </location>
</feature>
<evidence type="ECO:0000259" key="12">
    <source>
        <dbReference type="PROSITE" id="PS50067"/>
    </source>
</evidence>
<name>A0A6H5GMQ2_9HEMI</name>
<dbReference type="InterPro" id="IPR047149">
    <property type="entry name" value="KIF11-like"/>
</dbReference>
<evidence type="ECO:0000313" key="14">
    <source>
        <dbReference type="Proteomes" id="UP000479000"/>
    </source>
</evidence>
<dbReference type="GO" id="GO:0007018">
    <property type="term" value="P:microtubule-based movement"/>
    <property type="evidence" value="ECO:0007669"/>
    <property type="project" value="InterPro"/>
</dbReference>
<evidence type="ECO:0000256" key="11">
    <source>
        <dbReference type="SAM" id="MobiDB-lite"/>
    </source>
</evidence>
<dbReference type="SMART" id="SM00129">
    <property type="entry name" value="KISc"/>
    <property type="match status" value="1"/>
</dbReference>
<dbReference type="GO" id="GO:0008574">
    <property type="term" value="F:plus-end-directed microtubule motor activity"/>
    <property type="evidence" value="ECO:0007669"/>
    <property type="project" value="TreeGrafter"/>
</dbReference>
<dbReference type="GO" id="GO:0072686">
    <property type="term" value="C:mitotic spindle"/>
    <property type="evidence" value="ECO:0007669"/>
    <property type="project" value="TreeGrafter"/>
</dbReference>
<evidence type="ECO:0000256" key="7">
    <source>
        <dbReference type="ARBA" id="ARBA00023175"/>
    </source>
</evidence>
<evidence type="ECO:0000256" key="10">
    <source>
        <dbReference type="SAM" id="Coils"/>
    </source>
</evidence>
<dbReference type="PANTHER" id="PTHR47970">
    <property type="entry name" value="KINESIN-LIKE PROTEIN KIF11"/>
    <property type="match status" value="1"/>
</dbReference>
<dbReference type="PRINTS" id="PR00380">
    <property type="entry name" value="KINESINHEAVY"/>
</dbReference>
<dbReference type="GO" id="GO:0051231">
    <property type="term" value="P:spindle elongation"/>
    <property type="evidence" value="ECO:0007669"/>
    <property type="project" value="TreeGrafter"/>
</dbReference>
<evidence type="ECO:0000256" key="9">
    <source>
        <dbReference type="PROSITE-ProRule" id="PRU00283"/>
    </source>
</evidence>
<dbReference type="GO" id="GO:0005634">
    <property type="term" value="C:nucleus"/>
    <property type="evidence" value="ECO:0007669"/>
    <property type="project" value="TreeGrafter"/>
</dbReference>
<organism evidence="13 14">
    <name type="scientific">Nesidiocoris tenuis</name>
    <dbReference type="NCBI Taxonomy" id="355587"/>
    <lineage>
        <taxon>Eukaryota</taxon>
        <taxon>Metazoa</taxon>
        <taxon>Ecdysozoa</taxon>
        <taxon>Arthropoda</taxon>
        <taxon>Hexapoda</taxon>
        <taxon>Insecta</taxon>
        <taxon>Pterygota</taxon>
        <taxon>Neoptera</taxon>
        <taxon>Paraneoptera</taxon>
        <taxon>Hemiptera</taxon>
        <taxon>Heteroptera</taxon>
        <taxon>Panheteroptera</taxon>
        <taxon>Cimicomorpha</taxon>
        <taxon>Miridae</taxon>
        <taxon>Dicyphina</taxon>
        <taxon>Nesidiocoris</taxon>
    </lineage>
</organism>
<dbReference type="GO" id="GO:0005876">
    <property type="term" value="C:spindle microtubule"/>
    <property type="evidence" value="ECO:0007669"/>
    <property type="project" value="TreeGrafter"/>
</dbReference>
<feature type="region of interest" description="Disordered" evidence="11">
    <location>
        <begin position="792"/>
        <end position="816"/>
    </location>
</feature>
<dbReference type="GO" id="GO:0008017">
    <property type="term" value="F:microtubule binding"/>
    <property type="evidence" value="ECO:0007669"/>
    <property type="project" value="InterPro"/>
</dbReference>
<dbReference type="InterPro" id="IPR036961">
    <property type="entry name" value="Kinesin_motor_dom_sf"/>
</dbReference>
<comment type="subcellular location">
    <subcellularLocation>
        <location evidence="1">Cytoplasm</location>
        <location evidence="1">Cytoskeleton</location>
        <location evidence="1">Spindle</location>
    </subcellularLocation>
</comment>
<keyword evidence="7 9" id="KW-0505">Motor protein</keyword>
<dbReference type="AlphaFoldDB" id="A0A6H5GMQ2"/>
<evidence type="ECO:0000256" key="6">
    <source>
        <dbReference type="ARBA" id="ARBA00023054"/>
    </source>
</evidence>
<evidence type="ECO:0000256" key="2">
    <source>
        <dbReference type="ARBA" id="ARBA00022490"/>
    </source>
</evidence>
<dbReference type="GO" id="GO:0005524">
    <property type="term" value="F:ATP binding"/>
    <property type="evidence" value="ECO:0007669"/>
    <property type="project" value="UniProtKB-UniRule"/>
</dbReference>
<feature type="coiled-coil region" evidence="10">
    <location>
        <begin position="655"/>
        <end position="682"/>
    </location>
</feature>
<gene>
    <name evidence="13" type="ORF">NTEN_LOCUS9845</name>
</gene>
<evidence type="ECO:0000256" key="3">
    <source>
        <dbReference type="ARBA" id="ARBA00022553"/>
    </source>
</evidence>
<keyword evidence="8" id="KW-0206">Cytoskeleton</keyword>
<keyword evidence="2" id="KW-0963">Cytoplasm</keyword>
<feature type="binding site" evidence="9">
    <location>
        <begin position="120"/>
        <end position="127"/>
    </location>
    <ligand>
        <name>ATP</name>
        <dbReference type="ChEBI" id="CHEBI:30616"/>
    </ligand>
</feature>
<dbReference type="Proteomes" id="UP000479000">
    <property type="component" value="Unassembled WGS sequence"/>
</dbReference>
<comment type="similarity">
    <text evidence="9">Belongs to the TRAFAC class myosin-kinesin ATPase superfamily. Kinesin family.</text>
</comment>
<evidence type="ECO:0000256" key="4">
    <source>
        <dbReference type="ARBA" id="ARBA00022741"/>
    </source>
</evidence>
<feature type="domain" description="Kinesin motor" evidence="12">
    <location>
        <begin position="34"/>
        <end position="439"/>
    </location>
</feature>
<evidence type="ECO:0000256" key="1">
    <source>
        <dbReference type="ARBA" id="ARBA00004186"/>
    </source>
</evidence>
<dbReference type="GO" id="GO:0090307">
    <property type="term" value="P:mitotic spindle assembly"/>
    <property type="evidence" value="ECO:0007669"/>
    <property type="project" value="TreeGrafter"/>
</dbReference>
<dbReference type="EMBL" id="CADCXU010014881">
    <property type="protein sequence ID" value="CAB0004368.1"/>
    <property type="molecule type" value="Genomic_DNA"/>
</dbReference>
<dbReference type="Pfam" id="PF00225">
    <property type="entry name" value="Kinesin"/>
    <property type="match status" value="1"/>
</dbReference>
<feature type="compositionally biased region" description="Basic residues" evidence="11">
    <location>
        <begin position="739"/>
        <end position="751"/>
    </location>
</feature>
<protein>
    <recommendedName>
        <fullName evidence="12">Kinesin motor domain-containing protein</fullName>
    </recommendedName>
</protein>
<dbReference type="Gene3D" id="3.40.850.10">
    <property type="entry name" value="Kinesin motor domain"/>
    <property type="match status" value="1"/>
</dbReference>
<dbReference type="InterPro" id="IPR027417">
    <property type="entry name" value="P-loop_NTPase"/>
</dbReference>
<keyword evidence="5 9" id="KW-0067">ATP-binding</keyword>
<evidence type="ECO:0000256" key="8">
    <source>
        <dbReference type="ARBA" id="ARBA00023212"/>
    </source>
</evidence>